<protein>
    <submittedName>
        <fullName evidence="2">HPr family phosphocarrier protein</fullName>
    </submittedName>
</protein>
<comment type="caution">
    <text evidence="2">The sequence shown here is derived from an EMBL/GenBank/DDBJ whole genome shotgun (WGS) entry which is preliminary data.</text>
</comment>
<accession>A0A9D1SJV6</accession>
<evidence type="ECO:0000313" key="3">
    <source>
        <dbReference type="Proteomes" id="UP000824145"/>
    </source>
</evidence>
<dbReference type="InterPro" id="IPR000032">
    <property type="entry name" value="HPr-like"/>
</dbReference>
<reference evidence="2" key="2">
    <citation type="journal article" date="2021" name="PeerJ">
        <title>Extensive microbial diversity within the chicken gut microbiome revealed by metagenomics and culture.</title>
        <authorList>
            <person name="Gilroy R."/>
            <person name="Ravi A."/>
            <person name="Getino M."/>
            <person name="Pursley I."/>
            <person name="Horton D.L."/>
            <person name="Alikhan N.F."/>
            <person name="Baker D."/>
            <person name="Gharbi K."/>
            <person name="Hall N."/>
            <person name="Watson M."/>
            <person name="Adriaenssens E.M."/>
            <person name="Foster-Nyarko E."/>
            <person name="Jarju S."/>
            <person name="Secka A."/>
            <person name="Antonio M."/>
            <person name="Oren A."/>
            <person name="Chaudhuri R.R."/>
            <person name="La Ragione R."/>
            <person name="Hildebrand F."/>
            <person name="Pallen M.J."/>
        </authorList>
    </citation>
    <scope>NUCLEOTIDE SEQUENCE</scope>
    <source>
        <strain evidence="2">9366</strain>
    </source>
</reference>
<gene>
    <name evidence="2" type="ORF">IAB07_03780</name>
</gene>
<dbReference type="EMBL" id="DVNJ01000020">
    <property type="protein sequence ID" value="HIU62871.1"/>
    <property type="molecule type" value="Genomic_DNA"/>
</dbReference>
<dbReference type="Gene3D" id="3.30.1340.10">
    <property type="entry name" value="HPr-like"/>
    <property type="match status" value="1"/>
</dbReference>
<organism evidence="2 3">
    <name type="scientific">Candidatus Caccalectryoclostridium excrementigallinarum</name>
    <dbReference type="NCBI Taxonomy" id="2840710"/>
    <lineage>
        <taxon>Bacteria</taxon>
        <taxon>Bacillati</taxon>
        <taxon>Bacillota</taxon>
        <taxon>Clostridia</taxon>
        <taxon>Christensenellales</taxon>
        <taxon>Christensenellaceae</taxon>
        <taxon>Christensenellaceae incertae sedis</taxon>
        <taxon>Candidatus Caccalectryoclostridium</taxon>
    </lineage>
</organism>
<dbReference type="Proteomes" id="UP000824145">
    <property type="component" value="Unassembled WGS sequence"/>
</dbReference>
<dbReference type="InterPro" id="IPR035895">
    <property type="entry name" value="HPr-like_sf"/>
</dbReference>
<name>A0A9D1SJV6_9FIRM</name>
<dbReference type="SUPFAM" id="SSF55594">
    <property type="entry name" value="HPr-like"/>
    <property type="match status" value="1"/>
</dbReference>
<dbReference type="AlphaFoldDB" id="A0A9D1SJV6"/>
<evidence type="ECO:0000313" key="2">
    <source>
        <dbReference type="EMBL" id="HIU62871.1"/>
    </source>
</evidence>
<proteinExistence type="predicted"/>
<dbReference type="PROSITE" id="PS51350">
    <property type="entry name" value="PTS_HPR_DOM"/>
    <property type="match status" value="1"/>
</dbReference>
<evidence type="ECO:0000259" key="1">
    <source>
        <dbReference type="PROSITE" id="PS51350"/>
    </source>
</evidence>
<reference evidence="2" key="1">
    <citation type="submission" date="2020-10" db="EMBL/GenBank/DDBJ databases">
        <authorList>
            <person name="Gilroy R."/>
        </authorList>
    </citation>
    <scope>NUCLEOTIDE SEQUENCE</scope>
    <source>
        <strain evidence="2">9366</strain>
    </source>
</reference>
<sequence length="76" mass="8700">MKSVRILLDTTDKVKSFVNAVSAFDYEADVRSGRYVVNARSILGIFSLELDRPVVLEIYENDCDDLLEKIKPFMVK</sequence>
<feature type="domain" description="HPr" evidence="1">
    <location>
        <begin position="1"/>
        <end position="76"/>
    </location>
</feature>